<evidence type="ECO:0000256" key="1">
    <source>
        <dbReference type="PIRSR" id="PIRSR639069-1"/>
    </source>
</evidence>
<evidence type="ECO:0000259" key="3">
    <source>
        <dbReference type="Pfam" id="PF05448"/>
    </source>
</evidence>
<dbReference type="Proteomes" id="UP000000844">
    <property type="component" value="Chromosome"/>
</dbReference>
<dbReference type="InterPro" id="IPR029058">
    <property type="entry name" value="AB_hydrolase_fold"/>
</dbReference>
<dbReference type="GO" id="GO:0005976">
    <property type="term" value="P:polysaccharide metabolic process"/>
    <property type="evidence" value="ECO:0007669"/>
    <property type="project" value="TreeGrafter"/>
</dbReference>
<proteinExistence type="predicted"/>
<feature type="active site" description="Nucleophile" evidence="1">
    <location>
        <position position="188"/>
    </location>
</feature>
<dbReference type="PANTHER" id="PTHR40111:SF1">
    <property type="entry name" value="CEPHALOSPORIN-C DEACETYLASE"/>
    <property type="match status" value="1"/>
</dbReference>
<dbReference type="eggNOG" id="COG3458">
    <property type="taxonomic scope" value="Bacteria"/>
</dbReference>
<dbReference type="Gene3D" id="3.40.50.1820">
    <property type="entry name" value="alpha/beta hydrolase"/>
    <property type="match status" value="1"/>
</dbReference>
<dbReference type="OrthoDB" id="9770528at2"/>
<organism evidence="4 5">
    <name type="scientific">Stackebrandtia nassauensis (strain DSM 44728 / CIP 108903 / NRRL B-16338 / NBRC 102104 / LLR-40K-21)</name>
    <dbReference type="NCBI Taxonomy" id="446470"/>
    <lineage>
        <taxon>Bacteria</taxon>
        <taxon>Bacillati</taxon>
        <taxon>Actinomycetota</taxon>
        <taxon>Actinomycetes</taxon>
        <taxon>Glycomycetales</taxon>
        <taxon>Glycomycetaceae</taxon>
        <taxon>Stackebrandtia</taxon>
    </lineage>
</organism>
<dbReference type="AlphaFoldDB" id="D3QAK3"/>
<dbReference type="ESTHER" id="stanl-d3qak3">
    <property type="family name" value="Acetyl-esterase_deacetylase"/>
</dbReference>
<dbReference type="InterPro" id="IPR008391">
    <property type="entry name" value="AXE1_dom"/>
</dbReference>
<feature type="active site" description="Charge relay system" evidence="1">
    <location>
        <position position="303"/>
    </location>
</feature>
<evidence type="ECO:0000313" key="5">
    <source>
        <dbReference type="Proteomes" id="UP000000844"/>
    </source>
</evidence>
<reference evidence="4 5" key="1">
    <citation type="journal article" date="2009" name="Stand. Genomic Sci.">
        <title>Complete genome sequence of Stackebrandtia nassauensis type strain (LLR-40K-21).</title>
        <authorList>
            <person name="Munk C."/>
            <person name="Lapidus A."/>
            <person name="Copeland A."/>
            <person name="Jando M."/>
            <person name="Mayilraj S."/>
            <person name="Glavina Del Rio T."/>
            <person name="Nolan M."/>
            <person name="Chen F."/>
            <person name="Lucas S."/>
            <person name="Tice H."/>
            <person name="Cheng J.F."/>
            <person name="Han C."/>
            <person name="Detter J.C."/>
            <person name="Bruce D."/>
            <person name="Goodwin L."/>
            <person name="Chain P."/>
            <person name="Pitluck S."/>
            <person name="Goker M."/>
            <person name="Ovchinikova G."/>
            <person name="Pati A."/>
            <person name="Ivanova N."/>
            <person name="Mavromatis K."/>
            <person name="Chen A."/>
            <person name="Palaniappan K."/>
            <person name="Land M."/>
            <person name="Hauser L."/>
            <person name="Chang Y.J."/>
            <person name="Jeffries C.D."/>
            <person name="Bristow J."/>
            <person name="Eisen J.A."/>
            <person name="Markowitz V."/>
            <person name="Hugenholtz P."/>
            <person name="Kyrpides N.C."/>
            <person name="Klenk H.P."/>
        </authorList>
    </citation>
    <scope>NUCLEOTIDE SEQUENCE [LARGE SCALE GENOMIC DNA]</scope>
    <source>
        <strain evidence="5">DSM 44728 / CIP 108903 / NRRL B-16338 / NBRC 102104 / LLR-40K-21</strain>
    </source>
</reference>
<dbReference type="KEGG" id="sna:Snas_3115"/>
<dbReference type="EMBL" id="CP001778">
    <property type="protein sequence ID" value="ADD42786.1"/>
    <property type="molecule type" value="Genomic_DNA"/>
</dbReference>
<dbReference type="GO" id="GO:0052689">
    <property type="term" value="F:carboxylic ester hydrolase activity"/>
    <property type="evidence" value="ECO:0007669"/>
    <property type="project" value="TreeGrafter"/>
</dbReference>
<dbReference type="PANTHER" id="PTHR40111">
    <property type="entry name" value="CEPHALOSPORIN-C DEACETYLASE"/>
    <property type="match status" value="1"/>
</dbReference>
<dbReference type="RefSeq" id="WP_013018357.1">
    <property type="nucleotide sequence ID" value="NC_013947.1"/>
</dbReference>
<feature type="domain" description="Acetyl xylan esterase" evidence="3">
    <location>
        <begin position="1"/>
        <end position="320"/>
    </location>
</feature>
<dbReference type="InterPro" id="IPR039069">
    <property type="entry name" value="CE7"/>
</dbReference>
<protein>
    <submittedName>
        <fullName evidence="4">Acetyl xylan esterase</fullName>
    </submittedName>
</protein>
<keyword evidence="5" id="KW-1185">Reference proteome</keyword>
<evidence type="ECO:0000313" key="4">
    <source>
        <dbReference type="EMBL" id="ADD42786.1"/>
    </source>
</evidence>
<gene>
    <name evidence="4" type="ordered locus">Snas_3115</name>
</gene>
<accession>D3QAK3</accession>
<evidence type="ECO:0000256" key="2">
    <source>
        <dbReference type="PIRSR" id="PIRSR639069-2"/>
    </source>
</evidence>
<dbReference type="SUPFAM" id="SSF53474">
    <property type="entry name" value="alpha/beta-Hydrolases"/>
    <property type="match status" value="1"/>
</dbReference>
<dbReference type="Pfam" id="PF05448">
    <property type="entry name" value="AXE1"/>
    <property type="match status" value="1"/>
</dbReference>
<dbReference type="STRING" id="446470.Snas_3115"/>
<dbReference type="HOGENOM" id="CLU_054209_1_0_11"/>
<feature type="active site" description="Charge relay system" evidence="1">
    <location>
        <position position="274"/>
    </location>
</feature>
<name>D3QAK3_STANL</name>
<sequence>MPLFDFPLDELRAYRPEPDEPQDFDAFWDRTSEVADRHPLDVRLTPQPGHLGLVDVWDVRFAGWNGDPINAWLIAPAGASRVGCVVTYIGYHGGRGFPHQHLRWPVAGWATLVVDTRGQGASASASSGVTGDPHGSEFGHAPGMLTKGILDPDEYYYRRVFTDAARAVDVAASLDIVDESRIVVSGHSQGGGIAQAVSALRPGVAAALVNEPFLCHFRRSCEIASTGPYPELVAFLGAQRDLEQRVFATLSYFEGMSFASRAQAPALYSVALMDTTCPPSTVFAAYNRWAGPKDIEVWPWNGHSGGEGYHAQRQLEWLSERFGTG</sequence>
<feature type="binding site" evidence="2">
    <location>
        <position position="91"/>
    </location>
    <ligand>
        <name>substrate</name>
    </ligand>
</feature>